<dbReference type="EMBL" id="SRYB01000032">
    <property type="protein sequence ID" value="TGY77002.1"/>
    <property type="molecule type" value="Genomic_DNA"/>
</dbReference>
<protein>
    <submittedName>
        <fullName evidence="1">DUF4494 domain-containing protein</fullName>
    </submittedName>
</protein>
<comment type="caution">
    <text evidence="1">The sequence shown here is derived from an EMBL/GenBank/DDBJ whole genome shotgun (WGS) entry which is preliminary data.</text>
</comment>
<evidence type="ECO:0000313" key="2">
    <source>
        <dbReference type="Proteomes" id="UP000306319"/>
    </source>
</evidence>
<reference evidence="1" key="1">
    <citation type="submission" date="2019-04" db="EMBL/GenBank/DDBJ databases">
        <title>Microbes associate with the intestines of laboratory mice.</title>
        <authorList>
            <person name="Navarre W."/>
            <person name="Wong E."/>
            <person name="Huang K."/>
            <person name="Tropini C."/>
            <person name="Ng K."/>
            <person name="Yu B."/>
        </authorList>
    </citation>
    <scope>NUCLEOTIDE SEQUENCE</scope>
    <source>
        <strain evidence="1">NM04_E33</strain>
    </source>
</reference>
<evidence type="ECO:0000313" key="1">
    <source>
        <dbReference type="EMBL" id="TGY77002.1"/>
    </source>
</evidence>
<accession>A0AC61RCB4</accession>
<proteinExistence type="predicted"/>
<dbReference type="Proteomes" id="UP000306319">
    <property type="component" value="Unassembled WGS sequence"/>
</dbReference>
<name>A0AC61RCB4_9BACT</name>
<sequence>MALWFECKVRYDKMMENGTVKKVNEPYLVDALSFTEAEARIIEEMTPFISGEFSISAVKKTKISEIFFDDSADKYYMVKVNFITLDEKSGVEKKSASFILTQASDLEGALSRFKEGMKGTMADYDIASIAETPLMDVYPLDLSSDKTEKPGE</sequence>
<keyword evidence="2" id="KW-1185">Reference proteome</keyword>
<organism evidence="1 2">
    <name type="scientific">Lepagella muris</name>
    <dbReference type="NCBI Taxonomy" id="3032870"/>
    <lineage>
        <taxon>Bacteria</taxon>
        <taxon>Pseudomonadati</taxon>
        <taxon>Bacteroidota</taxon>
        <taxon>Bacteroidia</taxon>
        <taxon>Bacteroidales</taxon>
        <taxon>Muribaculaceae</taxon>
        <taxon>Lepagella</taxon>
    </lineage>
</organism>
<gene>
    <name evidence="1" type="ORF">E5331_16505</name>
</gene>